<dbReference type="PANTHER" id="PTHR34180:SF1">
    <property type="entry name" value="BETA-ALANYL-DOPAMINE_CARCININE HYDROLASE"/>
    <property type="match status" value="1"/>
</dbReference>
<dbReference type="Gene3D" id="3.60.60.10">
    <property type="entry name" value="Penicillin V Acylase, Chain A"/>
    <property type="match status" value="1"/>
</dbReference>
<dbReference type="AlphaFoldDB" id="A0A367EJB2"/>
<gene>
    <name evidence="3" type="ORF">DTL70_26995</name>
</gene>
<feature type="domain" description="Peptidase C45 hydrolase" evidence="2">
    <location>
        <begin position="128"/>
        <end position="358"/>
    </location>
</feature>
<dbReference type="NCBIfam" id="NF040521">
    <property type="entry name" value="C45_proenzyme"/>
    <property type="match status" value="1"/>
</dbReference>
<dbReference type="InterPro" id="IPR047794">
    <property type="entry name" value="C45_proenzyme-like"/>
</dbReference>
<evidence type="ECO:0000313" key="4">
    <source>
        <dbReference type="Proteomes" id="UP000252914"/>
    </source>
</evidence>
<keyword evidence="4" id="KW-1185">Reference proteome</keyword>
<dbReference type="Pfam" id="PF03417">
    <property type="entry name" value="AAT"/>
    <property type="match status" value="1"/>
</dbReference>
<reference evidence="3 4" key="1">
    <citation type="submission" date="2018-06" db="EMBL/GenBank/DDBJ databases">
        <title>Streptomyces reniochalinae sp. nov. and Streptomyces diacarnus sp. nov. from marine sponges.</title>
        <authorList>
            <person name="Li L."/>
        </authorList>
    </citation>
    <scope>NUCLEOTIDE SEQUENCE [LARGE SCALE GENOMIC DNA]</scope>
    <source>
        <strain evidence="3 4">LHW51701</strain>
    </source>
</reference>
<accession>A0A367EJB2</accession>
<dbReference type="EMBL" id="QOIN01000054">
    <property type="protein sequence ID" value="RCG17715.1"/>
    <property type="molecule type" value="Genomic_DNA"/>
</dbReference>
<comment type="caution">
    <text evidence="3">The sequence shown here is derived from an EMBL/GenBank/DDBJ whole genome shotgun (WGS) entry which is preliminary data.</text>
</comment>
<evidence type="ECO:0000259" key="2">
    <source>
        <dbReference type="Pfam" id="PF03417"/>
    </source>
</evidence>
<organism evidence="3 4">
    <name type="scientific">Streptomyces diacarni</name>
    <dbReference type="NCBI Taxonomy" id="2800381"/>
    <lineage>
        <taxon>Bacteria</taxon>
        <taxon>Bacillati</taxon>
        <taxon>Actinomycetota</taxon>
        <taxon>Actinomycetes</taxon>
        <taxon>Kitasatosporales</taxon>
        <taxon>Streptomycetaceae</taxon>
        <taxon>Streptomyces</taxon>
    </lineage>
</organism>
<name>A0A367EJB2_9ACTN</name>
<evidence type="ECO:0000313" key="3">
    <source>
        <dbReference type="EMBL" id="RCG17715.1"/>
    </source>
</evidence>
<feature type="region of interest" description="Disordered" evidence="1">
    <location>
        <begin position="375"/>
        <end position="399"/>
    </location>
</feature>
<proteinExistence type="predicted"/>
<dbReference type="RefSeq" id="WP_114024628.1">
    <property type="nucleotide sequence ID" value="NZ_QOIN01000054.1"/>
</dbReference>
<dbReference type="Proteomes" id="UP000252914">
    <property type="component" value="Unassembled WGS sequence"/>
</dbReference>
<sequence length="399" mass="43090">MRDATVVTTSTQTPRLIVVQGSYRQMGETLGHATADLIARSLDTYLGRFRADAGLSDADIDRWGHTYLDIAASYSPQIAAMLDGMASGSRQSAHRLAALNARTEMLYGTGYRDEGCTSLSVLPSHTGDGHTLLAQNWDWHPEQAEVTFLLATRDETGFSVLSLAEAGMLAKSGLNSAGLGVCANLLVSDRDRGGAGVPYHYLLRGALQARTMSGAHKKLLPVQRISSGNVLLADGNGGEAVDFELAPDVFGTLLPENGLVTHANHFETPLPLHDKKAATSALTILRSVRARHLLEPALEDRRIGLTDIVATLRDEWSSPDGICRHPDPEVPEAERNATVYSVVMDLTDRVLWIAPGPPSRHGYARWELDTLFDDPTPGPLEFLPESQKTATAPSEEIPA</sequence>
<protein>
    <recommendedName>
        <fullName evidence="2">Peptidase C45 hydrolase domain-containing protein</fullName>
    </recommendedName>
</protein>
<dbReference type="InterPro" id="IPR047801">
    <property type="entry name" value="Peptidase_C45"/>
</dbReference>
<dbReference type="InterPro" id="IPR005079">
    <property type="entry name" value="Peptidase_C45_hydrolase"/>
</dbReference>
<dbReference type="PANTHER" id="PTHR34180">
    <property type="entry name" value="PEPTIDASE C45"/>
    <property type="match status" value="1"/>
</dbReference>
<dbReference type="Gene3D" id="1.10.10.2120">
    <property type="match status" value="1"/>
</dbReference>
<evidence type="ECO:0000256" key="1">
    <source>
        <dbReference type="SAM" id="MobiDB-lite"/>
    </source>
</evidence>